<sequence length="782" mass="88966">MVLPVNFYFLKFPYRRCNVVAFDYICTIFLPMKAKVAIFIYFILSFYGQAQEVTGKVIDQDTKQAVPFAKIGFPDINIFTDTDSLGNFSFMDLPKAHLKIKVTAFGYEIKIKEIDLYTEKELLITLKSKHTALEEVQITATEGKIQRENITGVYVADKDKLFQTGATTLGASLSIIPGVQSSSVGMGISKPVIRGLSGMRVVTYNNGLRIENQQWGSDHGLAASELGLGKVEVVKGPSSLLYGADALGGVIHFLDENYIQKGKEELYISTKFESNSLGTTSELGYRVHKGKWRANIYANYINHSDFQLPTGDFIKNSRFWGTHLKSNIGYRHNNYQLNIRYQFGFRRIGIPGHTHKENPSSIDFISKERSRNGIIPAQYNMDHFLSIEQTLFLKRSKLMFELGNTNNDLKEFDEKITFPFTHLNVNNTTYNLRWNYKITENIGLKTGFQGMVKINRNRFPTSAFLIPDANSIDNGVFALADYQIGKWRFQGGLRYDQRNLQVFDANDVDTALVGNINTNGLQRKFDGVNYSAGFVRNAALLSVRFNASSGYRAPHLAELQADGIHHGSLRYERGNQNLVPEYAVQFDAALEIHLEHLEIIFNPYYNRIRHFIYLEQTPDVAGDFPVFQFEQANLAHLYGGEFGFHYHPHRAHRLHIYSNFSITLAEDDQGQALSLIPQPNLSTTIRFDINNDHLVRFKNIVLEHTYQLPQNRVGVLETPAVDYHLLNLATQFTIGKNERINFSTGVRNLLNTDYINHLSALKNLGLSQPGINVFFRIKYKLK</sequence>
<evidence type="ECO:0000313" key="15">
    <source>
        <dbReference type="Proteomes" id="UP000236654"/>
    </source>
</evidence>
<dbReference type="InterPro" id="IPR012910">
    <property type="entry name" value="Plug_dom"/>
</dbReference>
<dbReference type="Proteomes" id="UP000236654">
    <property type="component" value="Unassembled WGS sequence"/>
</dbReference>
<dbReference type="InterPro" id="IPR037066">
    <property type="entry name" value="Plug_dom_sf"/>
</dbReference>
<dbReference type="SUPFAM" id="SSF56935">
    <property type="entry name" value="Porins"/>
    <property type="match status" value="1"/>
</dbReference>
<feature type="domain" description="TonB-dependent receptor plug" evidence="13">
    <location>
        <begin position="149"/>
        <end position="250"/>
    </location>
</feature>
<dbReference type="Pfam" id="PF13715">
    <property type="entry name" value="CarbopepD_reg_2"/>
    <property type="match status" value="1"/>
</dbReference>
<keyword evidence="2" id="KW-0813">Transport</keyword>
<keyword evidence="9" id="KW-0998">Cell outer membrane</keyword>
<evidence type="ECO:0000256" key="7">
    <source>
        <dbReference type="ARBA" id="ARBA00023136"/>
    </source>
</evidence>
<comment type="similarity">
    <text evidence="10">Belongs to the TonB-dependent receptor family.</text>
</comment>
<evidence type="ECO:0000256" key="9">
    <source>
        <dbReference type="ARBA" id="ARBA00023237"/>
    </source>
</evidence>
<dbReference type="GO" id="GO:0009279">
    <property type="term" value="C:cell outer membrane"/>
    <property type="evidence" value="ECO:0007669"/>
    <property type="project" value="UniProtKB-SubCell"/>
</dbReference>
<keyword evidence="4 11" id="KW-0812">Transmembrane</keyword>
<evidence type="ECO:0000256" key="8">
    <source>
        <dbReference type="ARBA" id="ARBA00023170"/>
    </source>
</evidence>
<dbReference type="Pfam" id="PF00593">
    <property type="entry name" value="TonB_dep_Rec_b-barrel"/>
    <property type="match status" value="1"/>
</dbReference>
<dbReference type="OrthoDB" id="9795928at2"/>
<name>A0A2I0R5J7_9FLAO</name>
<proteinExistence type="inferred from homology"/>
<keyword evidence="3" id="KW-1134">Transmembrane beta strand</keyword>
<keyword evidence="8" id="KW-0675">Receptor</keyword>
<evidence type="ECO:0000256" key="4">
    <source>
        <dbReference type="ARBA" id="ARBA00022692"/>
    </source>
</evidence>
<dbReference type="InterPro" id="IPR000531">
    <property type="entry name" value="Beta-barrel_TonB"/>
</dbReference>
<evidence type="ECO:0000256" key="10">
    <source>
        <dbReference type="RuleBase" id="RU003357"/>
    </source>
</evidence>
<dbReference type="SUPFAM" id="SSF49464">
    <property type="entry name" value="Carboxypeptidase regulatory domain-like"/>
    <property type="match status" value="1"/>
</dbReference>
<dbReference type="InterPro" id="IPR039426">
    <property type="entry name" value="TonB-dep_rcpt-like"/>
</dbReference>
<accession>A0A2I0R5J7</accession>
<dbReference type="Pfam" id="PF07715">
    <property type="entry name" value="Plug"/>
    <property type="match status" value="1"/>
</dbReference>
<comment type="subcellular location">
    <subcellularLocation>
        <location evidence="1">Cell outer membrane</location>
        <topology evidence="1">Multi-pass membrane protein</topology>
    </subcellularLocation>
</comment>
<evidence type="ECO:0000256" key="1">
    <source>
        <dbReference type="ARBA" id="ARBA00004571"/>
    </source>
</evidence>
<evidence type="ECO:0000256" key="5">
    <source>
        <dbReference type="ARBA" id="ARBA00022729"/>
    </source>
</evidence>
<gene>
    <name evidence="14" type="ORF">CW751_00505</name>
</gene>
<evidence type="ECO:0008006" key="16">
    <source>
        <dbReference type="Google" id="ProtNLM"/>
    </source>
</evidence>
<feature type="domain" description="TonB-dependent receptor-like beta-barrel" evidence="12">
    <location>
        <begin position="284"/>
        <end position="749"/>
    </location>
</feature>
<keyword evidence="5" id="KW-0732">Signal</keyword>
<dbReference type="GO" id="GO:0044718">
    <property type="term" value="P:siderophore transmembrane transport"/>
    <property type="evidence" value="ECO:0007669"/>
    <property type="project" value="TreeGrafter"/>
</dbReference>
<dbReference type="AlphaFoldDB" id="A0A2I0R5J7"/>
<dbReference type="GO" id="GO:0015344">
    <property type="term" value="F:siderophore uptake transmembrane transporter activity"/>
    <property type="evidence" value="ECO:0007669"/>
    <property type="project" value="TreeGrafter"/>
</dbReference>
<organism evidence="14 15">
    <name type="scientific">Brumimicrobium salinarum</name>
    <dbReference type="NCBI Taxonomy" id="2058658"/>
    <lineage>
        <taxon>Bacteria</taxon>
        <taxon>Pseudomonadati</taxon>
        <taxon>Bacteroidota</taxon>
        <taxon>Flavobacteriia</taxon>
        <taxon>Flavobacteriales</taxon>
        <taxon>Crocinitomicaceae</taxon>
        <taxon>Brumimicrobium</taxon>
    </lineage>
</organism>
<feature type="transmembrane region" description="Helical" evidence="11">
    <location>
        <begin position="21"/>
        <end position="44"/>
    </location>
</feature>
<dbReference type="InterPro" id="IPR008969">
    <property type="entry name" value="CarboxyPept-like_regulatory"/>
</dbReference>
<dbReference type="PANTHER" id="PTHR30069">
    <property type="entry name" value="TONB-DEPENDENT OUTER MEMBRANE RECEPTOR"/>
    <property type="match status" value="1"/>
</dbReference>
<evidence type="ECO:0000259" key="12">
    <source>
        <dbReference type="Pfam" id="PF00593"/>
    </source>
</evidence>
<dbReference type="Gene3D" id="2.60.40.1120">
    <property type="entry name" value="Carboxypeptidase-like, regulatory domain"/>
    <property type="match status" value="1"/>
</dbReference>
<keyword evidence="7 10" id="KW-0472">Membrane</keyword>
<keyword evidence="6 10" id="KW-0798">TonB box</keyword>
<dbReference type="PANTHER" id="PTHR30069:SF29">
    <property type="entry name" value="HEMOGLOBIN AND HEMOGLOBIN-HAPTOGLOBIN-BINDING PROTEIN 1-RELATED"/>
    <property type="match status" value="1"/>
</dbReference>
<keyword evidence="11" id="KW-1133">Transmembrane helix</keyword>
<evidence type="ECO:0000256" key="11">
    <source>
        <dbReference type="SAM" id="Phobius"/>
    </source>
</evidence>
<evidence type="ECO:0000259" key="13">
    <source>
        <dbReference type="Pfam" id="PF07715"/>
    </source>
</evidence>
<keyword evidence="15" id="KW-1185">Reference proteome</keyword>
<evidence type="ECO:0000256" key="3">
    <source>
        <dbReference type="ARBA" id="ARBA00022452"/>
    </source>
</evidence>
<dbReference type="Gene3D" id="2.170.130.10">
    <property type="entry name" value="TonB-dependent receptor, plug domain"/>
    <property type="match status" value="1"/>
</dbReference>
<dbReference type="EMBL" id="PJNI01000001">
    <property type="protein sequence ID" value="PKR81853.1"/>
    <property type="molecule type" value="Genomic_DNA"/>
</dbReference>
<evidence type="ECO:0000313" key="14">
    <source>
        <dbReference type="EMBL" id="PKR81853.1"/>
    </source>
</evidence>
<protein>
    <recommendedName>
        <fullName evidence="16">TonB-dependent receptor</fullName>
    </recommendedName>
</protein>
<reference evidence="14 15" key="1">
    <citation type="submission" date="2017-12" db="EMBL/GenBank/DDBJ databases">
        <title>The draft genome sequence of Brumimicrobium saltpan LHR20.</title>
        <authorList>
            <person name="Do Z.-J."/>
            <person name="Luo H.-R."/>
        </authorList>
    </citation>
    <scope>NUCLEOTIDE SEQUENCE [LARGE SCALE GENOMIC DNA]</scope>
    <source>
        <strain evidence="14 15">LHR20</strain>
    </source>
</reference>
<evidence type="ECO:0000256" key="6">
    <source>
        <dbReference type="ARBA" id="ARBA00023077"/>
    </source>
</evidence>
<dbReference type="InterPro" id="IPR036942">
    <property type="entry name" value="Beta-barrel_TonB_sf"/>
</dbReference>
<dbReference type="Gene3D" id="2.40.170.20">
    <property type="entry name" value="TonB-dependent receptor, beta-barrel domain"/>
    <property type="match status" value="1"/>
</dbReference>
<comment type="caution">
    <text evidence="14">The sequence shown here is derived from an EMBL/GenBank/DDBJ whole genome shotgun (WGS) entry which is preliminary data.</text>
</comment>
<evidence type="ECO:0000256" key="2">
    <source>
        <dbReference type="ARBA" id="ARBA00022448"/>
    </source>
</evidence>